<dbReference type="PANTHER" id="PTHR47843:SF2">
    <property type="entry name" value="BTB DOMAIN-CONTAINING PROTEIN"/>
    <property type="match status" value="1"/>
</dbReference>
<evidence type="ECO:0000313" key="2">
    <source>
        <dbReference type="EMBL" id="KAG4415470.1"/>
    </source>
</evidence>
<comment type="caution">
    <text evidence="2">The sequence shown here is derived from an EMBL/GenBank/DDBJ whole genome shotgun (WGS) entry which is preliminary data.</text>
</comment>
<dbReference type="PANTHER" id="PTHR47843">
    <property type="entry name" value="BTB DOMAIN-CONTAINING PROTEIN-RELATED"/>
    <property type="match status" value="1"/>
</dbReference>
<dbReference type="AlphaFoldDB" id="A0A8H7T640"/>
<dbReference type="CDD" id="cd18186">
    <property type="entry name" value="BTB_POZ_ZBTB_KLHL-like"/>
    <property type="match status" value="1"/>
</dbReference>
<dbReference type="InterPro" id="IPR011333">
    <property type="entry name" value="SKP1/BTB/POZ_sf"/>
</dbReference>
<protein>
    <recommendedName>
        <fullName evidence="4">BTB domain-containing protein</fullName>
    </recommendedName>
</protein>
<dbReference type="SUPFAM" id="SSF54695">
    <property type="entry name" value="POZ domain"/>
    <property type="match status" value="1"/>
</dbReference>
<dbReference type="EMBL" id="JAFJYH010000221">
    <property type="protein sequence ID" value="KAG4415470.1"/>
    <property type="molecule type" value="Genomic_DNA"/>
</dbReference>
<evidence type="ECO:0000256" key="1">
    <source>
        <dbReference type="SAM" id="MobiDB-lite"/>
    </source>
</evidence>
<keyword evidence="3" id="KW-1185">Reference proteome</keyword>
<proteinExistence type="predicted"/>
<sequence>MRDQNSTPVEKAPLTSRALIFRKKPKPNFSKPTEMVTFSVGDGTNREDFNVHKVLDAAFNSGFVEGRTQTYELDDTQPGAFRFFVQWLYGQDIDLVGPYTESFDAKNVVLTSSDTDGEGQGRESGTGDEAMREGGAEAGEGVGEEEDDEDDTSEADDDNYGVTAYWSDEDRKFGFQDPVYLDQDLNLVHLWVLADKLLLPRLQNTAMRALRKMDQYYWSTHWIQYAWRHTAPRSPLRYLAIDLCSYVVPAPWQKSHPQDFPHSMLLELSSNLLLEPLEGNKYLHCRVGRDYLVDEGDMVEDV</sequence>
<reference evidence="2" key="1">
    <citation type="submission" date="2021-02" db="EMBL/GenBank/DDBJ databases">
        <title>Genome sequence Cadophora malorum strain M34.</title>
        <authorList>
            <person name="Stefanovic E."/>
            <person name="Vu D."/>
            <person name="Scully C."/>
            <person name="Dijksterhuis J."/>
            <person name="Roader J."/>
            <person name="Houbraken J."/>
        </authorList>
    </citation>
    <scope>NUCLEOTIDE SEQUENCE</scope>
    <source>
        <strain evidence="2">M34</strain>
    </source>
</reference>
<gene>
    <name evidence="2" type="ORF">IFR04_011403</name>
</gene>
<dbReference type="Gene3D" id="3.30.710.10">
    <property type="entry name" value="Potassium Channel Kv1.1, Chain A"/>
    <property type="match status" value="1"/>
</dbReference>
<evidence type="ECO:0000313" key="3">
    <source>
        <dbReference type="Proteomes" id="UP000664132"/>
    </source>
</evidence>
<feature type="compositionally biased region" description="Acidic residues" evidence="1">
    <location>
        <begin position="142"/>
        <end position="159"/>
    </location>
</feature>
<evidence type="ECO:0008006" key="4">
    <source>
        <dbReference type="Google" id="ProtNLM"/>
    </source>
</evidence>
<dbReference type="OrthoDB" id="194443at2759"/>
<name>A0A8H7T640_9HELO</name>
<organism evidence="2 3">
    <name type="scientific">Cadophora malorum</name>
    <dbReference type="NCBI Taxonomy" id="108018"/>
    <lineage>
        <taxon>Eukaryota</taxon>
        <taxon>Fungi</taxon>
        <taxon>Dikarya</taxon>
        <taxon>Ascomycota</taxon>
        <taxon>Pezizomycotina</taxon>
        <taxon>Leotiomycetes</taxon>
        <taxon>Helotiales</taxon>
        <taxon>Ploettnerulaceae</taxon>
        <taxon>Cadophora</taxon>
    </lineage>
</organism>
<dbReference type="Proteomes" id="UP000664132">
    <property type="component" value="Unassembled WGS sequence"/>
</dbReference>
<accession>A0A8H7T640</accession>
<feature type="region of interest" description="Disordered" evidence="1">
    <location>
        <begin position="110"/>
        <end position="160"/>
    </location>
</feature>